<dbReference type="AlphaFoldDB" id="A0A0A9AQ34"/>
<proteinExistence type="predicted"/>
<protein>
    <submittedName>
        <fullName evidence="1">Uncharacterized protein</fullName>
    </submittedName>
</protein>
<name>A0A0A9AQ34_ARUDO</name>
<reference evidence="1" key="2">
    <citation type="journal article" date="2015" name="Data Brief">
        <title>Shoot transcriptome of the giant reed, Arundo donax.</title>
        <authorList>
            <person name="Barrero R.A."/>
            <person name="Guerrero F.D."/>
            <person name="Moolhuijzen P."/>
            <person name="Goolsby J.A."/>
            <person name="Tidwell J."/>
            <person name="Bellgard S.E."/>
            <person name="Bellgard M.I."/>
        </authorList>
    </citation>
    <scope>NUCLEOTIDE SEQUENCE</scope>
    <source>
        <tissue evidence="1">Shoot tissue taken approximately 20 cm above the soil surface</tissue>
    </source>
</reference>
<organism evidence="1">
    <name type="scientific">Arundo donax</name>
    <name type="common">Giant reed</name>
    <name type="synonym">Donax arundinaceus</name>
    <dbReference type="NCBI Taxonomy" id="35708"/>
    <lineage>
        <taxon>Eukaryota</taxon>
        <taxon>Viridiplantae</taxon>
        <taxon>Streptophyta</taxon>
        <taxon>Embryophyta</taxon>
        <taxon>Tracheophyta</taxon>
        <taxon>Spermatophyta</taxon>
        <taxon>Magnoliopsida</taxon>
        <taxon>Liliopsida</taxon>
        <taxon>Poales</taxon>
        <taxon>Poaceae</taxon>
        <taxon>PACMAD clade</taxon>
        <taxon>Arundinoideae</taxon>
        <taxon>Arundineae</taxon>
        <taxon>Arundo</taxon>
    </lineage>
</organism>
<reference evidence="1" key="1">
    <citation type="submission" date="2014-09" db="EMBL/GenBank/DDBJ databases">
        <authorList>
            <person name="Magalhaes I.L.F."/>
            <person name="Oliveira U."/>
            <person name="Santos F.R."/>
            <person name="Vidigal T.H.D.A."/>
            <person name="Brescovit A.D."/>
            <person name="Santos A.J."/>
        </authorList>
    </citation>
    <scope>NUCLEOTIDE SEQUENCE</scope>
    <source>
        <tissue evidence="1">Shoot tissue taken approximately 20 cm above the soil surface</tissue>
    </source>
</reference>
<accession>A0A0A9AQ34</accession>
<sequence length="16" mass="1751">MGSDGFGMIFVMLAKF</sequence>
<dbReference type="EMBL" id="GBRH01248723">
    <property type="protein sequence ID" value="JAD49172.1"/>
    <property type="molecule type" value="Transcribed_RNA"/>
</dbReference>
<evidence type="ECO:0000313" key="1">
    <source>
        <dbReference type="EMBL" id="JAD49172.1"/>
    </source>
</evidence>